<proteinExistence type="predicted"/>
<evidence type="ECO:0000313" key="2">
    <source>
        <dbReference type="EMBL" id="QJA67148.1"/>
    </source>
</evidence>
<dbReference type="EMBL" id="MT144034">
    <property type="protein sequence ID" value="QJA47193.1"/>
    <property type="molecule type" value="Genomic_DNA"/>
</dbReference>
<evidence type="ECO:0000313" key="3">
    <source>
        <dbReference type="EMBL" id="QJA84714.1"/>
    </source>
</evidence>
<organism evidence="1">
    <name type="scientific">viral metagenome</name>
    <dbReference type="NCBI Taxonomy" id="1070528"/>
    <lineage>
        <taxon>unclassified sequences</taxon>
        <taxon>metagenomes</taxon>
        <taxon>organismal metagenomes</taxon>
    </lineage>
</organism>
<protein>
    <submittedName>
        <fullName evidence="1">Uncharacterized protein</fullName>
    </submittedName>
</protein>
<dbReference type="EMBL" id="MT144931">
    <property type="protein sequence ID" value="QJI01549.1"/>
    <property type="molecule type" value="Genomic_DNA"/>
</dbReference>
<dbReference type="EMBL" id="MT141566">
    <property type="protein sequence ID" value="QJA67148.1"/>
    <property type="molecule type" value="Genomic_DNA"/>
</dbReference>
<dbReference type="EMBL" id="MT142533">
    <property type="protein sequence ID" value="QJA84714.1"/>
    <property type="molecule type" value="Genomic_DNA"/>
</dbReference>
<evidence type="ECO:0000313" key="4">
    <source>
        <dbReference type="EMBL" id="QJI01549.1"/>
    </source>
</evidence>
<dbReference type="AlphaFoldDB" id="A0A6H1ZH00"/>
<accession>A0A6H1ZH00</accession>
<gene>
    <name evidence="3" type="ORF">MM415A00172_0058</name>
    <name evidence="2" type="ORF">MM415B00296_0054</name>
    <name evidence="1" type="ORF">TM448A00615_0032</name>
    <name evidence="4" type="ORF">TM448B02627_0012</name>
</gene>
<reference evidence="1" key="1">
    <citation type="submission" date="2020-03" db="EMBL/GenBank/DDBJ databases">
        <title>The deep terrestrial virosphere.</title>
        <authorList>
            <person name="Holmfeldt K."/>
            <person name="Nilsson E."/>
            <person name="Simone D."/>
            <person name="Lopez-Fernandez M."/>
            <person name="Wu X."/>
            <person name="de Brujin I."/>
            <person name="Lundin D."/>
            <person name="Andersson A."/>
            <person name="Bertilsson S."/>
            <person name="Dopson M."/>
        </authorList>
    </citation>
    <scope>NUCLEOTIDE SEQUENCE</scope>
    <source>
        <strain evidence="3">MM415A00172</strain>
        <strain evidence="2">MM415B00296</strain>
        <strain evidence="1">TM448A00615</strain>
        <strain evidence="4">TM448B02627</strain>
    </source>
</reference>
<evidence type="ECO:0000313" key="1">
    <source>
        <dbReference type="EMBL" id="QJA47193.1"/>
    </source>
</evidence>
<sequence>MKTLMVSFDCGIHYEPFMKSESIDELIKRTEKVEDPHEDISYTRWYIEDEGGQADKNNLCPIHREIKELLIKLSRLNEGG</sequence>
<name>A0A6H1ZH00_9ZZZZ</name>